<dbReference type="Proteomes" id="UP000190016">
    <property type="component" value="Unassembled WGS sequence"/>
</dbReference>
<accession>A0ABX3NBJ4</accession>
<dbReference type="PROSITE" id="PS01124">
    <property type="entry name" value="HTH_ARAC_FAMILY_2"/>
    <property type="match status" value="1"/>
</dbReference>
<gene>
    <name evidence="5" type="ORF">BB021_02310</name>
</gene>
<dbReference type="InterPro" id="IPR037923">
    <property type="entry name" value="HTH-like"/>
</dbReference>
<dbReference type="PANTHER" id="PTHR43280">
    <property type="entry name" value="ARAC-FAMILY TRANSCRIPTIONAL REGULATOR"/>
    <property type="match status" value="1"/>
</dbReference>
<dbReference type="InterPro" id="IPR003313">
    <property type="entry name" value="AraC-bd"/>
</dbReference>
<reference evidence="5 6" key="1">
    <citation type="submission" date="2016-07" db="EMBL/GenBank/DDBJ databases">
        <title>Revisiting the Taxonomy of the Elizabethkingia Genus based on Whole-Genome Sequencing, Optical Mapping, and MALDI-TOF.</title>
        <authorList>
            <person name="Nicholson A.C."/>
        </authorList>
    </citation>
    <scope>NUCLEOTIDE SEQUENCE [LARGE SCALE GENOMIC DNA]</scope>
    <source>
        <strain evidence="5 6">C1558</strain>
    </source>
</reference>
<feature type="domain" description="HTH araC/xylS-type" evidence="4">
    <location>
        <begin position="192"/>
        <end position="290"/>
    </location>
</feature>
<keyword evidence="6" id="KW-1185">Reference proteome</keyword>
<sequence>MKARKDITIYNERESFVNTSIKDFYISYYKDKTKHINRLDNHRHTYYEIIWIKEGKGKHTIDFKDYEFSGASLFLLHPKNVHRIHKETPTSGGVVKFNDYFFADDNIHSKFLLQYGVFDDIDMLPMIHLKPEEQSSINNFFELMSNEANSQNVFTSNILLNLLKSFLLKVYQIKKSQCAISDITDYRFVKFKQFQELLEAHLHKYHNTGFYAQELKISTKTLSNYCKLISNKTTQELIKERLILESKRMLIYTDLSVKEVAYNLGFNDYAYFTRFFTVNVLLNPTDFKKNKISLP</sequence>
<dbReference type="Pfam" id="PF02311">
    <property type="entry name" value="AraC_binding"/>
    <property type="match status" value="1"/>
</dbReference>
<dbReference type="Gene3D" id="2.60.120.10">
    <property type="entry name" value="Jelly Rolls"/>
    <property type="match status" value="1"/>
</dbReference>
<dbReference type="SUPFAM" id="SSF51215">
    <property type="entry name" value="Regulatory protein AraC"/>
    <property type="match status" value="1"/>
</dbReference>
<name>A0ABX3NBJ4_9FLAO</name>
<organism evidence="5 6">
    <name type="scientific">Elizabethkingia ursingii</name>
    <dbReference type="NCBI Taxonomy" id="1756150"/>
    <lineage>
        <taxon>Bacteria</taxon>
        <taxon>Pseudomonadati</taxon>
        <taxon>Bacteroidota</taxon>
        <taxon>Flavobacteriia</taxon>
        <taxon>Flavobacteriales</taxon>
        <taxon>Weeksellaceae</taxon>
        <taxon>Elizabethkingia</taxon>
    </lineage>
</organism>
<dbReference type="SMART" id="SM00342">
    <property type="entry name" value="HTH_ARAC"/>
    <property type="match status" value="1"/>
</dbReference>
<evidence type="ECO:0000256" key="2">
    <source>
        <dbReference type="ARBA" id="ARBA00023125"/>
    </source>
</evidence>
<dbReference type="Gene3D" id="1.10.10.60">
    <property type="entry name" value="Homeodomain-like"/>
    <property type="match status" value="1"/>
</dbReference>
<proteinExistence type="predicted"/>
<dbReference type="RefSeq" id="WP_078778107.1">
    <property type="nucleotide sequence ID" value="NZ_MBDS01000002.1"/>
</dbReference>
<dbReference type="InterPro" id="IPR009057">
    <property type="entry name" value="Homeodomain-like_sf"/>
</dbReference>
<keyword evidence="2" id="KW-0238">DNA-binding</keyword>
<evidence type="ECO:0000313" key="5">
    <source>
        <dbReference type="EMBL" id="OPB93241.1"/>
    </source>
</evidence>
<evidence type="ECO:0000256" key="3">
    <source>
        <dbReference type="ARBA" id="ARBA00023163"/>
    </source>
</evidence>
<comment type="caution">
    <text evidence="5">The sequence shown here is derived from an EMBL/GenBank/DDBJ whole genome shotgun (WGS) entry which is preliminary data.</text>
</comment>
<dbReference type="PANTHER" id="PTHR43280:SF32">
    <property type="entry name" value="TRANSCRIPTIONAL REGULATORY PROTEIN"/>
    <property type="match status" value="1"/>
</dbReference>
<evidence type="ECO:0000259" key="4">
    <source>
        <dbReference type="PROSITE" id="PS01124"/>
    </source>
</evidence>
<keyword evidence="1" id="KW-0805">Transcription regulation</keyword>
<dbReference type="InterPro" id="IPR018060">
    <property type="entry name" value="HTH_AraC"/>
</dbReference>
<dbReference type="EMBL" id="MBDS01000002">
    <property type="protein sequence ID" value="OPB93241.1"/>
    <property type="molecule type" value="Genomic_DNA"/>
</dbReference>
<keyword evidence="3" id="KW-0804">Transcription</keyword>
<dbReference type="SUPFAM" id="SSF46689">
    <property type="entry name" value="Homeodomain-like"/>
    <property type="match status" value="1"/>
</dbReference>
<dbReference type="Pfam" id="PF12833">
    <property type="entry name" value="HTH_18"/>
    <property type="match status" value="1"/>
</dbReference>
<dbReference type="InterPro" id="IPR014710">
    <property type="entry name" value="RmlC-like_jellyroll"/>
</dbReference>
<evidence type="ECO:0000313" key="6">
    <source>
        <dbReference type="Proteomes" id="UP000190016"/>
    </source>
</evidence>
<evidence type="ECO:0000256" key="1">
    <source>
        <dbReference type="ARBA" id="ARBA00023015"/>
    </source>
</evidence>
<protein>
    <recommendedName>
        <fullName evidence="4">HTH araC/xylS-type domain-containing protein</fullName>
    </recommendedName>
</protein>